<gene>
    <name evidence="1" type="primary">A03p027310.1_BraROA</name>
    <name evidence="1" type="ORF">IGI04_010930</name>
</gene>
<dbReference type="EMBL" id="JADBGQ010000003">
    <property type="protein sequence ID" value="KAG5404811.1"/>
    <property type="molecule type" value="Genomic_DNA"/>
</dbReference>
<accession>A0ABQ7N3R9</accession>
<evidence type="ECO:0000313" key="2">
    <source>
        <dbReference type="Proteomes" id="UP000823674"/>
    </source>
</evidence>
<comment type="caution">
    <text evidence="1">The sequence shown here is derived from an EMBL/GenBank/DDBJ whole genome shotgun (WGS) entry which is preliminary data.</text>
</comment>
<keyword evidence="2" id="KW-1185">Reference proteome</keyword>
<organism evidence="1 2">
    <name type="scientific">Brassica rapa subsp. trilocularis</name>
    <dbReference type="NCBI Taxonomy" id="1813537"/>
    <lineage>
        <taxon>Eukaryota</taxon>
        <taxon>Viridiplantae</taxon>
        <taxon>Streptophyta</taxon>
        <taxon>Embryophyta</taxon>
        <taxon>Tracheophyta</taxon>
        <taxon>Spermatophyta</taxon>
        <taxon>Magnoliopsida</taxon>
        <taxon>eudicotyledons</taxon>
        <taxon>Gunneridae</taxon>
        <taxon>Pentapetalae</taxon>
        <taxon>rosids</taxon>
        <taxon>malvids</taxon>
        <taxon>Brassicales</taxon>
        <taxon>Brassicaceae</taxon>
        <taxon>Brassiceae</taxon>
        <taxon>Brassica</taxon>
    </lineage>
</organism>
<dbReference type="Proteomes" id="UP000823674">
    <property type="component" value="Chromosome A03"/>
</dbReference>
<evidence type="ECO:0000313" key="1">
    <source>
        <dbReference type="EMBL" id="KAG5404811.1"/>
    </source>
</evidence>
<sequence length="77" mass="8908">MDARDFFVVKSETSNSEEGNWSIFALEDLTWHVTVALKKFVYAIIEEIFTTMNIKNSSAICQVRDQSKKVIEKEYLA</sequence>
<reference evidence="1 2" key="1">
    <citation type="submission" date="2021-03" db="EMBL/GenBank/DDBJ databases">
        <authorList>
            <person name="King G.J."/>
            <person name="Bancroft I."/>
            <person name="Baten A."/>
            <person name="Bloomfield J."/>
            <person name="Borpatragohain P."/>
            <person name="He Z."/>
            <person name="Irish N."/>
            <person name="Irwin J."/>
            <person name="Liu K."/>
            <person name="Mauleon R.P."/>
            <person name="Moore J."/>
            <person name="Morris R."/>
            <person name="Ostergaard L."/>
            <person name="Wang B."/>
            <person name="Wells R."/>
        </authorList>
    </citation>
    <scope>NUCLEOTIDE SEQUENCE [LARGE SCALE GENOMIC DNA]</scope>
    <source>
        <strain evidence="1">R-o-18</strain>
        <tissue evidence="1">Leaf</tissue>
    </source>
</reference>
<protein>
    <submittedName>
        <fullName evidence="1">Uncharacterized protein</fullName>
    </submittedName>
</protein>
<name>A0ABQ7N3R9_BRACM</name>
<proteinExistence type="predicted"/>